<dbReference type="GO" id="GO:0008829">
    <property type="term" value="F:dCTP deaminase activity"/>
    <property type="evidence" value="ECO:0007669"/>
    <property type="project" value="InterPro"/>
</dbReference>
<evidence type="ECO:0000313" key="4">
    <source>
        <dbReference type="Proteomes" id="UP000228809"/>
    </source>
</evidence>
<evidence type="ECO:0000313" key="3">
    <source>
        <dbReference type="EMBL" id="PIT90905.1"/>
    </source>
</evidence>
<protein>
    <recommendedName>
        <fullName evidence="5">2'-deoxycytidine 5'-triphosphate deaminase</fullName>
    </recommendedName>
</protein>
<dbReference type="AlphaFoldDB" id="A0A2M6WDT7"/>
<dbReference type="GO" id="GO:0009394">
    <property type="term" value="P:2'-deoxyribonucleotide metabolic process"/>
    <property type="evidence" value="ECO:0007669"/>
    <property type="project" value="InterPro"/>
</dbReference>
<feature type="domain" description="2'-deoxycytidine 5'-triphosphate deaminase C-terminal" evidence="2">
    <location>
        <begin position="198"/>
        <end position="361"/>
    </location>
</feature>
<evidence type="ECO:0000259" key="1">
    <source>
        <dbReference type="Pfam" id="PF06559"/>
    </source>
</evidence>
<dbReference type="EMBL" id="PFBJ01000018">
    <property type="protein sequence ID" value="PIT90905.1"/>
    <property type="molecule type" value="Genomic_DNA"/>
</dbReference>
<dbReference type="InterPro" id="IPR053811">
    <property type="entry name" value="DCD_C"/>
</dbReference>
<comment type="caution">
    <text evidence="3">The sequence shown here is derived from an EMBL/GenBank/DDBJ whole genome shotgun (WGS) entry which is preliminary data.</text>
</comment>
<dbReference type="PANTHER" id="PTHR42680">
    <property type="entry name" value="DCTP DEAMINASE"/>
    <property type="match status" value="1"/>
</dbReference>
<dbReference type="InterPro" id="IPR010550">
    <property type="entry name" value="DCD_N"/>
</dbReference>
<name>A0A2M6WDT7_9BACT</name>
<evidence type="ECO:0008006" key="5">
    <source>
        <dbReference type="Google" id="ProtNLM"/>
    </source>
</evidence>
<accession>A0A2M6WDT7</accession>
<feature type="domain" description="2'-deoxycytidine 5'-triphosphate deaminase N-terminal" evidence="1">
    <location>
        <begin position="22"/>
        <end position="160"/>
    </location>
</feature>
<dbReference type="Proteomes" id="UP000228809">
    <property type="component" value="Unassembled WGS sequence"/>
</dbReference>
<evidence type="ECO:0000259" key="2">
    <source>
        <dbReference type="Pfam" id="PF22569"/>
    </source>
</evidence>
<gene>
    <name evidence="3" type="ORF">COU17_03030</name>
</gene>
<dbReference type="Pfam" id="PF22569">
    <property type="entry name" value="DCD_C"/>
    <property type="match status" value="1"/>
</dbReference>
<reference evidence="4" key="1">
    <citation type="submission" date="2017-09" db="EMBL/GenBank/DDBJ databases">
        <title>Depth-based differentiation of microbial function through sediment-hosted aquifers and enrichment of novel symbionts in the deep terrestrial subsurface.</title>
        <authorList>
            <person name="Probst A.J."/>
            <person name="Ladd B."/>
            <person name="Jarett J.K."/>
            <person name="Geller-Mcgrath D.E."/>
            <person name="Sieber C.M.K."/>
            <person name="Emerson J.B."/>
            <person name="Anantharaman K."/>
            <person name="Thomas B.C."/>
            <person name="Malmstrom R."/>
            <person name="Stieglmeier M."/>
            <person name="Klingl A."/>
            <person name="Woyke T."/>
            <person name="Ryan C.M."/>
            <person name="Banfield J.F."/>
        </authorList>
    </citation>
    <scope>NUCLEOTIDE SEQUENCE [LARGE SCALE GENOMIC DNA]</scope>
</reference>
<dbReference type="SUPFAM" id="SSF51283">
    <property type="entry name" value="dUTPase-like"/>
    <property type="match status" value="2"/>
</dbReference>
<sequence length="364" mass="40996">MPNHKGAVPRQILADMLGSQIKGANAEHLQPSSLDLTLSSTMFRMPGTVQPDSSETIEELVNEVGAERHNLANSLERDVVYLARLNEKVSLSRGVYGYSNPKSTTGRLDVHARLLVDRMPRFDKVPEGHSGKLWALIVPRSFPIRVHSGSPLTQLRLFTGDTRLSELELQIEFEKGKLLYTSHGERLSYSDLEITDQDGSIILTADLTSNPVGWECTSPSEPLDLGRQHFYNAEQFFRPVRCDGGYLHLKKGRFYILSTAEFVRVPPHLACEMRPMDDRAGEFRVHYAGFIDPGWGYGKEGKGKGRPLTLEVRPHEDMIVRLRQPIAKIRFERMLVEPDTHYDAGSPNYGIQSGPRLAKQFKTT</sequence>
<dbReference type="InterPro" id="IPR036157">
    <property type="entry name" value="dUTPase-like_sf"/>
</dbReference>
<organism evidence="3 4">
    <name type="scientific">Candidatus Kaiserbacteria bacterium CG10_big_fil_rev_8_21_14_0_10_49_17</name>
    <dbReference type="NCBI Taxonomy" id="1974609"/>
    <lineage>
        <taxon>Bacteria</taxon>
        <taxon>Candidatus Kaiseribacteriota</taxon>
    </lineage>
</organism>
<dbReference type="Gene3D" id="2.70.40.10">
    <property type="match status" value="2"/>
</dbReference>
<dbReference type="PANTHER" id="PTHR42680:SF3">
    <property type="entry name" value="DCTP DEAMINASE"/>
    <property type="match status" value="1"/>
</dbReference>
<dbReference type="Pfam" id="PF06559">
    <property type="entry name" value="DCD_N"/>
    <property type="match status" value="1"/>
</dbReference>
<proteinExistence type="predicted"/>